<dbReference type="InterPro" id="IPR015814">
    <property type="entry name" value="Pgluconate_DH_NAD-bd_C"/>
</dbReference>
<dbReference type="GO" id="GO:0050661">
    <property type="term" value="F:NADP binding"/>
    <property type="evidence" value="ECO:0007669"/>
    <property type="project" value="InterPro"/>
</dbReference>
<proteinExistence type="predicted"/>
<dbReference type="InterPro" id="IPR006115">
    <property type="entry name" value="6PGDH_NADP-bd"/>
</dbReference>
<dbReference type="OrthoDB" id="9786703at2"/>
<dbReference type="SUPFAM" id="SSF51735">
    <property type="entry name" value="NAD(P)-binding Rossmann-fold domains"/>
    <property type="match status" value="1"/>
</dbReference>
<keyword evidence="1" id="KW-0560">Oxidoreductase</keyword>
<keyword evidence="5" id="KW-1185">Reference proteome</keyword>
<dbReference type="Proteomes" id="UP000241771">
    <property type="component" value="Unassembled WGS sequence"/>
</dbReference>
<dbReference type="GO" id="GO:0016491">
    <property type="term" value="F:oxidoreductase activity"/>
    <property type="evidence" value="ECO:0007669"/>
    <property type="project" value="UniProtKB-KW"/>
</dbReference>
<sequence>MAKVSRLAFIGFGEAAKAFLTGWADAAPPVITAYDQKTNHLSLRKDKLQDYIQQDVQGCFNLHEAIDSAKVVFSLVTADQAYEAAAAAAKHIKPGQFYFDCNSCSPDTKRENAKLINAAGGCYVDVAVMSPVHPKLHRTPLLICGSHAEQAKPLFDSLGMNAQIIEGDVGVASSIKMVRSIMVKGLEALTAECLLAARKAQIDTRILASLDNSYPEFNWYEKAGYNLERMMLHGVRRAAEMREVALTVEQLGLNNGMAKATTDWQQQIGDLALNAESEDFAELADALLNELEAQQAVTAAPIADKKIV</sequence>
<dbReference type="Gene3D" id="1.10.1040.10">
    <property type="entry name" value="N-(1-d-carboxylethyl)-l-norvaline Dehydrogenase, domain 2"/>
    <property type="match status" value="1"/>
</dbReference>
<dbReference type="Pfam" id="PF09130">
    <property type="entry name" value="DUF1932"/>
    <property type="match status" value="1"/>
</dbReference>
<gene>
    <name evidence="4" type="ORF">C9I98_02870</name>
</gene>
<evidence type="ECO:0000256" key="1">
    <source>
        <dbReference type="ARBA" id="ARBA00023002"/>
    </source>
</evidence>
<feature type="domain" description="6-phosphogluconate dehydrogenase NADP-binding" evidence="2">
    <location>
        <begin position="41"/>
        <end position="162"/>
    </location>
</feature>
<dbReference type="RefSeq" id="WP_036818899.1">
    <property type="nucleotide sequence ID" value="NZ_JGVO01000178.1"/>
</dbReference>
<accession>A0A2T3P132</accession>
<dbReference type="Pfam" id="PF03446">
    <property type="entry name" value="NAD_binding_2"/>
    <property type="match status" value="1"/>
</dbReference>
<dbReference type="PANTHER" id="PTHR43580:SF2">
    <property type="entry name" value="CYTOKINE-LIKE NUCLEAR FACTOR N-PAC"/>
    <property type="match status" value="1"/>
</dbReference>
<dbReference type="InterPro" id="IPR051265">
    <property type="entry name" value="HIBADH-related_NP60_sf"/>
</dbReference>
<dbReference type="Gene3D" id="3.40.50.720">
    <property type="entry name" value="NAD(P)-binding Rossmann-like Domain"/>
    <property type="match status" value="1"/>
</dbReference>
<evidence type="ECO:0000259" key="3">
    <source>
        <dbReference type="Pfam" id="PF09130"/>
    </source>
</evidence>
<dbReference type="SUPFAM" id="SSF48179">
    <property type="entry name" value="6-phosphogluconate dehydrogenase C-terminal domain-like"/>
    <property type="match status" value="1"/>
</dbReference>
<reference evidence="4 5" key="1">
    <citation type="submission" date="2018-01" db="EMBL/GenBank/DDBJ databases">
        <title>Whole genome sequencing of Histamine producing bacteria.</title>
        <authorList>
            <person name="Butler K."/>
        </authorList>
    </citation>
    <scope>NUCLEOTIDE SEQUENCE [LARGE SCALE GENOMIC DNA]</scope>
    <source>
        <strain evidence="4 5">DSM 100436</strain>
    </source>
</reference>
<dbReference type="InterPro" id="IPR008927">
    <property type="entry name" value="6-PGluconate_DH-like_C_sf"/>
</dbReference>
<evidence type="ECO:0000313" key="4">
    <source>
        <dbReference type="EMBL" id="PSW22224.1"/>
    </source>
</evidence>
<comment type="caution">
    <text evidence="4">The sequence shown here is derived from an EMBL/GenBank/DDBJ whole genome shotgun (WGS) entry which is preliminary data.</text>
</comment>
<protein>
    <submittedName>
        <fullName evidence="4">NAD(P)-dependent oxidoreductase</fullName>
    </submittedName>
</protein>
<evidence type="ECO:0000259" key="2">
    <source>
        <dbReference type="Pfam" id="PF03446"/>
    </source>
</evidence>
<dbReference type="PANTHER" id="PTHR43580">
    <property type="entry name" value="OXIDOREDUCTASE GLYR1-RELATED"/>
    <property type="match status" value="1"/>
</dbReference>
<feature type="domain" description="Phosphogluconate dehydrogenase NAD-binding putative C-terminal" evidence="3">
    <location>
        <begin position="197"/>
        <end position="267"/>
    </location>
</feature>
<dbReference type="AlphaFoldDB" id="A0A2T3P132"/>
<evidence type="ECO:0000313" key="5">
    <source>
        <dbReference type="Proteomes" id="UP000241771"/>
    </source>
</evidence>
<organism evidence="4 5">
    <name type="scientific">Photobacterium sanctipauli</name>
    <dbReference type="NCBI Taxonomy" id="1342794"/>
    <lineage>
        <taxon>Bacteria</taxon>
        <taxon>Pseudomonadati</taxon>
        <taxon>Pseudomonadota</taxon>
        <taxon>Gammaproteobacteria</taxon>
        <taxon>Vibrionales</taxon>
        <taxon>Vibrionaceae</taxon>
        <taxon>Photobacterium</taxon>
    </lineage>
</organism>
<name>A0A2T3P132_9GAMM</name>
<dbReference type="InterPro" id="IPR013328">
    <property type="entry name" value="6PGD_dom2"/>
</dbReference>
<dbReference type="InterPro" id="IPR036291">
    <property type="entry name" value="NAD(P)-bd_dom_sf"/>
</dbReference>
<dbReference type="EMBL" id="PYMA01000001">
    <property type="protein sequence ID" value="PSW22224.1"/>
    <property type="molecule type" value="Genomic_DNA"/>
</dbReference>